<dbReference type="Pfam" id="PF12704">
    <property type="entry name" value="MacB_PCD"/>
    <property type="match status" value="1"/>
</dbReference>
<keyword evidence="3 7" id="KW-0812">Transmembrane</keyword>
<dbReference type="RefSeq" id="WP_207106968.1">
    <property type="nucleotide sequence ID" value="NZ_JAFLVR010000005.1"/>
</dbReference>
<dbReference type="InterPro" id="IPR050250">
    <property type="entry name" value="Macrolide_Exporter_MacB"/>
</dbReference>
<keyword evidence="4 7" id="KW-1133">Transmembrane helix</keyword>
<protein>
    <submittedName>
        <fullName evidence="10">ABC transporter permease</fullName>
    </submittedName>
</protein>
<dbReference type="InterPro" id="IPR003838">
    <property type="entry name" value="ABC3_permease_C"/>
</dbReference>
<sequence>MRISEVWKTAFKAIGKNKRRSFLTMIGLIIGVSAVITVFSIGRAFEEYVSEFMGLNQVENKLSFDFSPKSENFTENGLNGFTEEDINRIESLPGVQSANYYIDQKYAAPNFSDIESSEQSAFFKLLKKTGTKTIYGRSIQESDYYNENPVVVINQKTAKAINKEVPESIIGQSIRLGGHLFEVVGIMKNREHGTILSTPENNVIAEIPKKAYEHYFKGTDYNSIDVKLRSGVKVKRVSQSIENNLKKYGTWKKLGSYKNQNSAMKKMVDQLRMILTGITLLVSVIGGISLFISGIGVMNMIYISVSERTKEIGVRRAMGGTKGNIMMQFLLEGITLTLFGGMIGFLVSILLGYVASSFTPLTVRPDSFTIGLAFGLSVVIGIVFSWLPAKSAAKKDIVTLLR</sequence>
<evidence type="ECO:0000256" key="3">
    <source>
        <dbReference type="ARBA" id="ARBA00022692"/>
    </source>
</evidence>
<evidence type="ECO:0000313" key="10">
    <source>
        <dbReference type="EMBL" id="MBO0451164.1"/>
    </source>
</evidence>
<dbReference type="Proteomes" id="UP000664495">
    <property type="component" value="Unassembled WGS sequence"/>
</dbReference>
<evidence type="ECO:0000259" key="8">
    <source>
        <dbReference type="Pfam" id="PF02687"/>
    </source>
</evidence>
<evidence type="ECO:0000259" key="9">
    <source>
        <dbReference type="Pfam" id="PF12704"/>
    </source>
</evidence>
<feature type="domain" description="MacB-like periplasmic core" evidence="9">
    <location>
        <begin position="21"/>
        <end position="243"/>
    </location>
</feature>
<reference evidence="10 11" key="1">
    <citation type="submission" date="2021-03" db="EMBL/GenBank/DDBJ databases">
        <title>Enterococcal diversity collection.</title>
        <authorList>
            <person name="Gilmore M.S."/>
            <person name="Schwartzman J."/>
            <person name="Van Tyne D."/>
            <person name="Martin M."/>
            <person name="Earl A.M."/>
            <person name="Manson A.L."/>
            <person name="Straub T."/>
            <person name="Salamzade R."/>
            <person name="Saavedra J."/>
            <person name="Lebreton F."/>
            <person name="Prichula J."/>
            <person name="Schaufler K."/>
            <person name="Gaca A."/>
            <person name="Sgardioli B."/>
            <person name="Wagenaar J."/>
            <person name="Strong T."/>
        </authorList>
    </citation>
    <scope>NUCLEOTIDE SEQUENCE [LARGE SCALE GENOMIC DNA]</scope>
    <source>
        <strain evidence="10 11">MJM16</strain>
    </source>
</reference>
<comment type="similarity">
    <text evidence="6">Belongs to the ABC-4 integral membrane protein family.</text>
</comment>
<proteinExistence type="inferred from homology"/>
<dbReference type="InterPro" id="IPR025857">
    <property type="entry name" value="MacB_PCD"/>
</dbReference>
<comment type="caution">
    <text evidence="10">The sequence shown here is derived from an EMBL/GenBank/DDBJ whole genome shotgun (WGS) entry which is preliminary data.</text>
</comment>
<feature type="transmembrane region" description="Helical" evidence="7">
    <location>
        <begin position="21"/>
        <end position="42"/>
    </location>
</feature>
<evidence type="ECO:0000313" key="11">
    <source>
        <dbReference type="Proteomes" id="UP000664495"/>
    </source>
</evidence>
<gene>
    <name evidence="10" type="ORF">JZO85_02730</name>
</gene>
<dbReference type="EMBL" id="JAFLVR010000005">
    <property type="protein sequence ID" value="MBO0451164.1"/>
    <property type="molecule type" value="Genomic_DNA"/>
</dbReference>
<dbReference type="Pfam" id="PF02687">
    <property type="entry name" value="FtsX"/>
    <property type="match status" value="1"/>
</dbReference>
<dbReference type="PANTHER" id="PTHR30572">
    <property type="entry name" value="MEMBRANE COMPONENT OF TRANSPORTER-RELATED"/>
    <property type="match status" value="1"/>
</dbReference>
<keyword evidence="5 7" id="KW-0472">Membrane</keyword>
<feature type="domain" description="ABC3 transporter permease C-terminal" evidence="8">
    <location>
        <begin position="284"/>
        <end position="396"/>
    </location>
</feature>
<evidence type="ECO:0000256" key="7">
    <source>
        <dbReference type="SAM" id="Phobius"/>
    </source>
</evidence>
<feature type="transmembrane region" description="Helical" evidence="7">
    <location>
        <begin position="367"/>
        <end position="387"/>
    </location>
</feature>
<evidence type="ECO:0000256" key="5">
    <source>
        <dbReference type="ARBA" id="ARBA00023136"/>
    </source>
</evidence>
<feature type="transmembrane region" description="Helical" evidence="7">
    <location>
        <begin position="274"/>
        <end position="305"/>
    </location>
</feature>
<dbReference type="PANTHER" id="PTHR30572:SF4">
    <property type="entry name" value="ABC TRANSPORTER PERMEASE YTRF"/>
    <property type="match status" value="1"/>
</dbReference>
<keyword evidence="2" id="KW-1003">Cell membrane</keyword>
<name>A0ABS3HCJ6_9ENTE</name>
<accession>A0ABS3HCJ6</accession>
<organism evidence="10 11">
    <name type="scientific">Candidatus Enterococcus murrayae</name>
    <dbReference type="NCBI Taxonomy" id="2815321"/>
    <lineage>
        <taxon>Bacteria</taxon>
        <taxon>Bacillati</taxon>
        <taxon>Bacillota</taxon>
        <taxon>Bacilli</taxon>
        <taxon>Lactobacillales</taxon>
        <taxon>Enterococcaceae</taxon>
        <taxon>Enterococcus</taxon>
    </lineage>
</organism>
<evidence type="ECO:0000256" key="2">
    <source>
        <dbReference type="ARBA" id="ARBA00022475"/>
    </source>
</evidence>
<keyword evidence="11" id="KW-1185">Reference proteome</keyword>
<feature type="transmembrane region" description="Helical" evidence="7">
    <location>
        <begin position="326"/>
        <end position="355"/>
    </location>
</feature>
<comment type="subcellular location">
    <subcellularLocation>
        <location evidence="1">Cell membrane</location>
        <topology evidence="1">Multi-pass membrane protein</topology>
    </subcellularLocation>
</comment>
<evidence type="ECO:0000256" key="4">
    <source>
        <dbReference type="ARBA" id="ARBA00022989"/>
    </source>
</evidence>
<evidence type="ECO:0000256" key="1">
    <source>
        <dbReference type="ARBA" id="ARBA00004651"/>
    </source>
</evidence>
<evidence type="ECO:0000256" key="6">
    <source>
        <dbReference type="ARBA" id="ARBA00038076"/>
    </source>
</evidence>